<evidence type="ECO:0000256" key="1">
    <source>
        <dbReference type="SAM" id="MobiDB-lite"/>
    </source>
</evidence>
<dbReference type="InterPro" id="IPR038824">
    <property type="entry name" value="SHOC1-like"/>
</dbReference>
<organism evidence="2 3">
    <name type="scientific">Dioscorea cayennensis subsp. rotundata</name>
    <name type="common">White Guinea yam</name>
    <name type="synonym">Dioscorea rotundata</name>
    <dbReference type="NCBI Taxonomy" id="55577"/>
    <lineage>
        <taxon>Eukaryota</taxon>
        <taxon>Viridiplantae</taxon>
        <taxon>Streptophyta</taxon>
        <taxon>Embryophyta</taxon>
        <taxon>Tracheophyta</taxon>
        <taxon>Spermatophyta</taxon>
        <taxon>Magnoliopsida</taxon>
        <taxon>Liliopsida</taxon>
        <taxon>Dioscoreales</taxon>
        <taxon>Dioscoreaceae</taxon>
        <taxon>Dioscorea</taxon>
    </lineage>
</organism>
<name>A0AB40CCE3_DIOCR</name>
<dbReference type="GO" id="GO:0000712">
    <property type="term" value="P:resolution of meiotic recombination intermediates"/>
    <property type="evidence" value="ECO:0007669"/>
    <property type="project" value="TreeGrafter"/>
</dbReference>
<evidence type="ECO:0000313" key="3">
    <source>
        <dbReference type="RefSeq" id="XP_039137595.1"/>
    </source>
</evidence>
<keyword evidence="2" id="KW-1185">Reference proteome</keyword>
<dbReference type="PANTHER" id="PTHR35764">
    <property type="entry name" value="PROTEIN SHORTAGE IN CHIASMATA 1"/>
    <property type="match status" value="1"/>
</dbReference>
<gene>
    <name evidence="3" type="primary">LOC120275158</name>
</gene>
<sequence>MRSRFLSTDFFSSDDQTLAHFHPLSLSPPSLASLDHCVGPVSSFVDLDPNHGLCFDVDRFPIEDALCEFLLDVFPGFLVSGEEDRCGFSVDHEIELSEKLEVWLCEKGEAGMSLISRSDALGIGLEKRFQFEVLEVDLPLRDCESSRVGNEAGLRFWIPDIEIPLVMVNAGVIQAAIRITYPHGVAKSIFSVEEMPVTSNADEDPNALKDGSSLLYGMVKHPIKLPCFEVNEFDLELKASLSMEETLSIMLPKFEHWQGTHGDELVLNAKEFLGSTNMDTLGHLSGYTPLEQCVEEEPIIFDPILDMDLLNFFGNILLEKGPAIFPITSDGDHYSNLPCSVHFQEVQILDSSHTLQIFGSLPTAKVFEMSEPMFKDDMEPLQSVYESIVSSELALVDDTFRSLPEPILCDLKLMKSLIVIIGDLLCALKPHSFTFGDGIYLDWHPLLEGTCNQEICLTHMNALEEVLSLGEVSEFQPSDGLAIPIDFDLLDDSPENLIKFQREKIHNEHQHIACELTDAKPASTQKLKDQFNRNKTKDQISKPNRDKVSLLFENMPQHSDLNYFLDVRRGTAISEDKIMKREPSSKDSPPVVIFENPSATNTSSKTNLQQWVTEVHQISLSDHILGLLDYIRQIYLTVFEENTAIRNKISLLIGSDFEHLSLSQKKLVELIRNTTASESSSDHKDETITTCVVLYAIKHLAYLLCFFGVHPAHLYLNHLMKNIGSPNAALRSVKSVIDNAWWKVEKELTESHPSLSFIEGIVRSNTLQNGNKILIVADRLFWFSLNRKLASTKIKCHEIKEGQILMSQLDYLNDGEFTLAALEALQHSHCLLISHENISTSFPFNKFSIILEYGGPSTSSKISSMSPTMDELPQLHFLEVKVDNQVFPMEFYEGYDVTLHLKSKMEGVSHTMPSTQGSSNNQHILEMLNFVPIEEKNGCRSSDSANQVVPSHENGLTKSMNTAKPKTSNSSTPVPDVVIIVNTQSFNKKMLISRRSSYQKILVMEKVGAQVIERDINLPLDLIFSAAVCVVWYEARNFADNQETAEGLSSIPNFMENIATSILMSLSFAFSGCIMIFEGEISFLAAIMDSSDALYAAAASLDMNLQLFCSYTSETTDEIILSSIRNATKLNRSIYPAMPESETIGESFFTKFPSINPLSAHAILSSGGMLVEFLEWSHERRIRAIGKYHIPEHCMSLFSSVCRYGELGESKSVMTECSSIDSDSSSGKFQSDRKRHKMAIDSRTCSMSFDKCIETLNQLTDDSAEKAQTSHPYQPRYFCMSRVQGNNCRVQPPMFGSLVHDIEGHDYINENSVAEVIDQNSSFFGEQFSKNPEIGTFLSKQQARNEAAAESSQPHRSMFGATVHPTFPTAAEINKWDILKVQNQDLKDKVCDRSSLGFKKDFTVEDQGHYQNDNLLPRHVFRSSVNVNIKPPYSGSSCLNTIHSQRADKGSNWTLELLNRVKEKRRMHQQSLQCNKSPNLISVLNNKEKHPISRSPSIIDSYKSKASIKRSPSIIDSYRFQGSNKAKNVAKQKCNKGTKTHLFNSEEKNDALLITPTWTPVDKRARQNLSFTRNGNEKQSKLVWRSRNSPNIGYNVRKRYRDEG</sequence>
<dbReference type="RefSeq" id="XP_039137595.1">
    <property type="nucleotide sequence ID" value="XM_039281661.1"/>
</dbReference>
<reference evidence="3" key="1">
    <citation type="submission" date="2025-08" db="UniProtKB">
        <authorList>
            <consortium name="RefSeq"/>
        </authorList>
    </citation>
    <scope>IDENTIFICATION</scope>
</reference>
<proteinExistence type="predicted"/>
<accession>A0AB40CCE3</accession>
<evidence type="ECO:0000313" key="2">
    <source>
        <dbReference type="Proteomes" id="UP001515500"/>
    </source>
</evidence>
<dbReference type="PANTHER" id="PTHR35764:SF1">
    <property type="entry name" value="PROTEIN SHORTAGE IN CHIASMATA 1"/>
    <property type="match status" value="1"/>
</dbReference>
<feature type="region of interest" description="Disordered" evidence="1">
    <location>
        <begin position="941"/>
        <end position="970"/>
    </location>
</feature>
<protein>
    <submittedName>
        <fullName evidence="3">Protein SHORTAGE IN CHIASMATA 1 homolog isoform X1</fullName>
    </submittedName>
</protein>
<dbReference type="Proteomes" id="UP001515500">
    <property type="component" value="Chromosome 14"/>
</dbReference>
<dbReference type="GeneID" id="120275158"/>